<dbReference type="AlphaFoldDB" id="A0A151JSZ4"/>
<evidence type="ECO:0000313" key="4">
    <source>
        <dbReference type="Proteomes" id="UP000078541"/>
    </source>
</evidence>
<organism evidence="3 4">
    <name type="scientific">Trachymyrmex septentrionalis</name>
    <dbReference type="NCBI Taxonomy" id="34720"/>
    <lineage>
        <taxon>Eukaryota</taxon>
        <taxon>Metazoa</taxon>
        <taxon>Ecdysozoa</taxon>
        <taxon>Arthropoda</taxon>
        <taxon>Hexapoda</taxon>
        <taxon>Insecta</taxon>
        <taxon>Pterygota</taxon>
        <taxon>Neoptera</taxon>
        <taxon>Endopterygota</taxon>
        <taxon>Hymenoptera</taxon>
        <taxon>Apocrita</taxon>
        <taxon>Aculeata</taxon>
        <taxon>Formicoidea</taxon>
        <taxon>Formicidae</taxon>
        <taxon>Myrmicinae</taxon>
        <taxon>Trachymyrmex</taxon>
    </lineage>
</organism>
<dbReference type="EMBL" id="KQ982000">
    <property type="protein sequence ID" value="KYN30709.1"/>
    <property type="molecule type" value="Genomic_DNA"/>
</dbReference>
<evidence type="ECO:0000259" key="2">
    <source>
        <dbReference type="Pfam" id="PF13976"/>
    </source>
</evidence>
<gene>
    <name evidence="3" type="ORF">ALC56_14989</name>
</gene>
<dbReference type="Pfam" id="PF13976">
    <property type="entry name" value="gag_pre-integrs"/>
    <property type="match status" value="1"/>
</dbReference>
<protein>
    <recommendedName>
        <fullName evidence="2">GAG-pre-integrase domain-containing protein</fullName>
    </recommendedName>
</protein>
<feature type="domain" description="GAG-pre-integrase" evidence="2">
    <location>
        <begin position="128"/>
        <end position="184"/>
    </location>
</feature>
<sequence length="198" mass="22931">FIMVNPSELKQIKSCETSREITQNTLLTNKDKRRNPRKKTAGNDKFNNKENVYGETKNVYLKNTLHGLDLRMNLMSIAWITNNNFKIVFNKTNAEVIDGSIKLTADRVGDLYYICENSREHCKIATDTESTSSNTQKTFISWHRLLGHINFKDFLDAERSGIISEIKIGQRDSKTQCDICIHGKITRTFFPKKSNWNY</sequence>
<feature type="compositionally biased region" description="Basic residues" evidence="1">
    <location>
        <begin position="31"/>
        <end position="40"/>
    </location>
</feature>
<name>A0A151JSZ4_9HYME</name>
<dbReference type="Proteomes" id="UP000078541">
    <property type="component" value="Unassembled WGS sequence"/>
</dbReference>
<proteinExistence type="predicted"/>
<evidence type="ECO:0000313" key="3">
    <source>
        <dbReference type="EMBL" id="KYN30709.1"/>
    </source>
</evidence>
<dbReference type="STRING" id="34720.A0A151JSZ4"/>
<accession>A0A151JSZ4</accession>
<feature type="region of interest" description="Disordered" evidence="1">
    <location>
        <begin position="29"/>
        <end position="48"/>
    </location>
</feature>
<feature type="non-terminal residue" evidence="3">
    <location>
        <position position="1"/>
    </location>
</feature>
<reference evidence="3 4" key="1">
    <citation type="submission" date="2016-03" db="EMBL/GenBank/DDBJ databases">
        <title>Trachymyrmex septentrionalis WGS genome.</title>
        <authorList>
            <person name="Nygaard S."/>
            <person name="Hu H."/>
            <person name="Boomsma J."/>
            <person name="Zhang G."/>
        </authorList>
    </citation>
    <scope>NUCLEOTIDE SEQUENCE [LARGE SCALE GENOMIC DNA]</scope>
    <source>
        <strain evidence="3">Tsep2-gDNA-1</strain>
        <tissue evidence="3">Whole body</tissue>
    </source>
</reference>
<dbReference type="InterPro" id="IPR025724">
    <property type="entry name" value="GAG-pre-integrase_dom"/>
</dbReference>
<evidence type="ECO:0000256" key="1">
    <source>
        <dbReference type="SAM" id="MobiDB-lite"/>
    </source>
</evidence>
<keyword evidence="4" id="KW-1185">Reference proteome</keyword>